<dbReference type="PANTHER" id="PTHR46634">
    <property type="entry name" value="M REDUCTASE II SUBUNIT GAMMA, PUTATIVE (DUF3741)-RELATED"/>
    <property type="match status" value="1"/>
</dbReference>
<feature type="region of interest" description="Disordered" evidence="1">
    <location>
        <begin position="223"/>
        <end position="246"/>
    </location>
</feature>
<gene>
    <name evidence="3" type="ORF">ILEXP_LOCUS8341</name>
</gene>
<feature type="domain" description="DUF4378" evidence="2">
    <location>
        <begin position="392"/>
        <end position="566"/>
    </location>
</feature>
<evidence type="ECO:0000313" key="3">
    <source>
        <dbReference type="EMBL" id="CAK9140830.1"/>
    </source>
</evidence>
<dbReference type="PANTHER" id="PTHR46634:SF3">
    <property type="entry name" value="M REDUCTASE II SUBUNIT GAMMA, PUTATIVE (DUF3741)-RELATED"/>
    <property type="match status" value="1"/>
</dbReference>
<proteinExistence type="predicted"/>
<reference evidence="3 4" key="1">
    <citation type="submission" date="2024-02" db="EMBL/GenBank/DDBJ databases">
        <authorList>
            <person name="Vignale AGUSTIN F."/>
            <person name="Sosa J E."/>
            <person name="Modenutti C."/>
        </authorList>
    </citation>
    <scope>NUCLEOTIDE SEQUENCE [LARGE SCALE GENOMIC DNA]</scope>
</reference>
<feature type="compositionally biased region" description="Basic and acidic residues" evidence="1">
    <location>
        <begin position="1"/>
        <end position="13"/>
    </location>
</feature>
<sequence>MRESLSRQQRDETLPASVFSNGYNGDESLFNKSENEYVAENLSDSEVISPASRHSWDHINRYCSPYSSSPFSRVSYSPESSVCREAKKRLSERWAMMSYNGNCHEQKHAFRSSSTLGEMLAVSDVKNWVRSEEGDGNPKQESRGSTSCFTGDLNKDGRVDNSPRNLLRSKSVPISSTVYSTRLDVGVSDPEVGKTDASSNEVTKARSMNSLLKGKVSSLFFSRNKKSDKEKPMASQSTRMPVRPPGKICDDRYQCLNDLQLSFSKASSLDLASKGSKQGIISPEGGLSVTKPVVFRSPNENQDQPSPISVLEPPFEEDYYSTSESYGNVKPNRLGLALPVHHMKSDLIDRSPPIGSVARTLSQDDFFADTACSYPSKSSSAFQRAEEEHEWFFFVQKLLSVAGFDGEVQSDSFLARWHSPESPLDPSLRDNYVDLNDKEIAHEAKRRQKRSTRKLVFDCVNAALVDITGYGSDTCQRDIPCSMVHSGFLGGVPSIMADQVRARVKEWCYGEVRCVSGEDRDSNSLVVERIVRYEVVGKGWIEHLRLEIDNLGKEIEGKLLEELVQEALVELTGRV</sequence>
<feature type="compositionally biased region" description="Polar residues" evidence="1">
    <location>
        <begin position="196"/>
        <end position="206"/>
    </location>
</feature>
<accession>A0ABC8R7Y4</accession>
<dbReference type="InterPro" id="IPR025486">
    <property type="entry name" value="DUF4378"/>
</dbReference>
<protein>
    <recommendedName>
        <fullName evidence="2">DUF4378 domain-containing protein</fullName>
    </recommendedName>
</protein>
<keyword evidence="4" id="KW-1185">Reference proteome</keyword>
<dbReference type="EMBL" id="CAUOFW020001081">
    <property type="protein sequence ID" value="CAK9140830.1"/>
    <property type="molecule type" value="Genomic_DNA"/>
</dbReference>
<feature type="compositionally biased region" description="Basic and acidic residues" evidence="1">
    <location>
        <begin position="130"/>
        <end position="142"/>
    </location>
</feature>
<dbReference type="Proteomes" id="UP001642360">
    <property type="component" value="Unassembled WGS sequence"/>
</dbReference>
<feature type="region of interest" description="Disordered" evidence="1">
    <location>
        <begin position="130"/>
        <end position="168"/>
    </location>
</feature>
<evidence type="ECO:0000256" key="1">
    <source>
        <dbReference type="SAM" id="MobiDB-lite"/>
    </source>
</evidence>
<feature type="region of interest" description="Disordered" evidence="1">
    <location>
        <begin position="1"/>
        <end position="22"/>
    </location>
</feature>
<dbReference type="Pfam" id="PF14309">
    <property type="entry name" value="DUF4378"/>
    <property type="match status" value="1"/>
</dbReference>
<organism evidence="3 4">
    <name type="scientific">Ilex paraguariensis</name>
    <name type="common">yerba mate</name>
    <dbReference type="NCBI Taxonomy" id="185542"/>
    <lineage>
        <taxon>Eukaryota</taxon>
        <taxon>Viridiplantae</taxon>
        <taxon>Streptophyta</taxon>
        <taxon>Embryophyta</taxon>
        <taxon>Tracheophyta</taxon>
        <taxon>Spermatophyta</taxon>
        <taxon>Magnoliopsida</taxon>
        <taxon>eudicotyledons</taxon>
        <taxon>Gunneridae</taxon>
        <taxon>Pentapetalae</taxon>
        <taxon>asterids</taxon>
        <taxon>campanulids</taxon>
        <taxon>Aquifoliales</taxon>
        <taxon>Aquifoliaceae</taxon>
        <taxon>Ilex</taxon>
    </lineage>
</organism>
<evidence type="ECO:0000259" key="2">
    <source>
        <dbReference type="Pfam" id="PF14309"/>
    </source>
</evidence>
<feature type="region of interest" description="Disordered" evidence="1">
    <location>
        <begin position="187"/>
        <end position="206"/>
    </location>
</feature>
<evidence type="ECO:0000313" key="4">
    <source>
        <dbReference type="Proteomes" id="UP001642360"/>
    </source>
</evidence>
<name>A0ABC8R7Y4_9AQUA</name>
<dbReference type="AlphaFoldDB" id="A0ABC8R7Y4"/>
<comment type="caution">
    <text evidence="3">The sequence shown here is derived from an EMBL/GenBank/DDBJ whole genome shotgun (WGS) entry which is preliminary data.</text>
</comment>